<dbReference type="RefSeq" id="WP_161767739.1">
    <property type="nucleotide sequence ID" value="NZ_JAAATW010000003.1"/>
</dbReference>
<evidence type="ECO:0000313" key="2">
    <source>
        <dbReference type="Proteomes" id="UP001517376"/>
    </source>
</evidence>
<sequence>MQDASGGGAPLTGAELLDHALRVFDAAAADVAAALVGVRRSGGDGSHRTLQAVRDLQAALAVLMDERVKIERLRNQVAGVVGGRTLDLDAARDEIGRRLARLRDAGGGD</sequence>
<name>A0ABW9Y7Y7_9RHOB</name>
<gene>
    <name evidence="1" type="ORF">GU920_14210</name>
</gene>
<keyword evidence="2" id="KW-1185">Reference proteome</keyword>
<dbReference type="EMBL" id="JAAATW010000003">
    <property type="protein sequence ID" value="NBE08691.1"/>
    <property type="molecule type" value="Genomic_DNA"/>
</dbReference>
<evidence type="ECO:0000313" key="1">
    <source>
        <dbReference type="EMBL" id="NBE08691.1"/>
    </source>
</evidence>
<protein>
    <submittedName>
        <fullName evidence="1">Uncharacterized protein</fullName>
    </submittedName>
</protein>
<organism evidence="1 2">
    <name type="scientific">Paragemmobacter ruber</name>
    <dbReference type="NCBI Taxonomy" id="1985673"/>
    <lineage>
        <taxon>Bacteria</taxon>
        <taxon>Pseudomonadati</taxon>
        <taxon>Pseudomonadota</taxon>
        <taxon>Alphaproteobacteria</taxon>
        <taxon>Rhodobacterales</taxon>
        <taxon>Paracoccaceae</taxon>
        <taxon>Paragemmobacter</taxon>
    </lineage>
</organism>
<reference evidence="2" key="1">
    <citation type="submission" date="2020-01" db="EMBL/GenBank/DDBJ databases">
        <title>Sphingomonas sp. strain CSW-10.</title>
        <authorList>
            <person name="Chen W.-M."/>
        </authorList>
    </citation>
    <scope>NUCLEOTIDE SEQUENCE [LARGE SCALE GENOMIC DNA]</scope>
    <source>
        <strain evidence="2">CCP-1</strain>
    </source>
</reference>
<dbReference type="Proteomes" id="UP001517376">
    <property type="component" value="Unassembled WGS sequence"/>
</dbReference>
<proteinExistence type="predicted"/>
<comment type="caution">
    <text evidence="1">The sequence shown here is derived from an EMBL/GenBank/DDBJ whole genome shotgun (WGS) entry which is preliminary data.</text>
</comment>
<accession>A0ABW9Y7Y7</accession>